<reference evidence="2 3" key="1">
    <citation type="journal article" date="2010" name="J. Bacteriol.">
        <title>Completed genome sequence of the anaerobic iron-oxidizing bacterium Acidovorax ebreus strain TPSY.</title>
        <authorList>
            <person name="Byrne-Bailey K.G."/>
            <person name="Weber K.A."/>
            <person name="Chair A.H."/>
            <person name="Bose S."/>
            <person name="Knox T."/>
            <person name="Spanbauer T.L."/>
            <person name="Chertkov O."/>
            <person name="Coates J.D."/>
        </authorList>
    </citation>
    <scope>NUCLEOTIDE SEQUENCE [LARGE SCALE GENOMIC DNA]</scope>
    <source>
        <strain evidence="2 3">TPSY</strain>
    </source>
</reference>
<gene>
    <name evidence="2" type="ordered locus">Dtpsy_1841</name>
</gene>
<proteinExistence type="predicted"/>
<dbReference type="RefSeq" id="WP_015913364.1">
    <property type="nucleotide sequence ID" value="NC_011992.1"/>
</dbReference>
<dbReference type="KEGG" id="dia:Dtpsy_1841"/>
<protein>
    <submittedName>
        <fullName evidence="2">Uncharacterized protein</fullName>
    </submittedName>
</protein>
<evidence type="ECO:0000256" key="1">
    <source>
        <dbReference type="SAM" id="MobiDB-lite"/>
    </source>
</evidence>
<organism evidence="2 3">
    <name type="scientific">Acidovorax ebreus (strain TPSY)</name>
    <name type="common">Diaphorobacter sp. (strain TPSY)</name>
    <dbReference type="NCBI Taxonomy" id="535289"/>
    <lineage>
        <taxon>Bacteria</taxon>
        <taxon>Pseudomonadati</taxon>
        <taxon>Pseudomonadota</taxon>
        <taxon>Betaproteobacteria</taxon>
        <taxon>Burkholderiales</taxon>
        <taxon>Comamonadaceae</taxon>
        <taxon>Diaphorobacter</taxon>
    </lineage>
</organism>
<evidence type="ECO:0000313" key="2">
    <source>
        <dbReference type="EMBL" id="ACM33298.1"/>
    </source>
</evidence>
<feature type="region of interest" description="Disordered" evidence="1">
    <location>
        <begin position="98"/>
        <end position="134"/>
    </location>
</feature>
<sequence length="134" mass="13864">MSLTPALLPQLRRRLALTWLLLALVLAPALGRMHQVLHLPAGQGLAHALHDDGHARDAASAGQQALDTLHALFAGHGAADCQVLDEQTLVGAALGQAPAQVQAQPQLPPARTPAPVPRAGRAAPFHARAPPLSA</sequence>
<accession>A0A9J9UBD7</accession>
<dbReference type="EMBL" id="CP001392">
    <property type="protein sequence ID" value="ACM33298.1"/>
    <property type="molecule type" value="Genomic_DNA"/>
</dbReference>
<dbReference type="AlphaFoldDB" id="A0A9J9UBD7"/>
<feature type="compositionally biased region" description="Pro residues" evidence="1">
    <location>
        <begin position="106"/>
        <end position="116"/>
    </location>
</feature>
<dbReference type="Proteomes" id="UP000000450">
    <property type="component" value="Chromosome"/>
</dbReference>
<keyword evidence="3" id="KW-1185">Reference proteome</keyword>
<evidence type="ECO:0000313" key="3">
    <source>
        <dbReference type="Proteomes" id="UP000000450"/>
    </source>
</evidence>
<name>A0A9J9UBD7_ACIET</name>